<dbReference type="Proteomes" id="UP000878956">
    <property type="component" value="Unassembled WGS sequence"/>
</dbReference>
<accession>A0A069AD62</accession>
<dbReference type="EMBL" id="LK932994">
    <property type="protein sequence ID" value="CDT15953.1"/>
    <property type="molecule type" value="Genomic_DNA"/>
</dbReference>
<sequence>MLEVTKIIIKYFASESDTFVKEEVCNFEELLKWSHKFIEGKKIEDVLYIKSKENYKVNVIKSLEIKELEIVRKQQIPPYM</sequence>
<dbReference type="EMBL" id="DAEQIJ010000001">
    <property type="protein sequence ID" value="HBH2618544.1"/>
    <property type="molecule type" value="Genomic_DNA"/>
</dbReference>
<dbReference type="Proteomes" id="UP000411588">
    <property type="component" value="Unassembled WGS sequence"/>
</dbReference>
<gene>
    <name evidence="3" type="ORF">BN1095_330278</name>
    <name evidence="1" type="ORF">BN1096_520611</name>
    <name evidence="2" type="ORF">BN1097_630002</name>
    <name evidence="4" type="ORF">KRM00_002737</name>
    <name evidence="5" type="ORF">KRQ00_000265</name>
    <name evidence="7" type="ORF">SAMEA1402399_00641</name>
    <name evidence="8" type="ORF">SAMEA1710456_02231</name>
    <name evidence="6" type="ORF">SAMEA3375112_00664</name>
</gene>
<reference evidence="10 11" key="3">
    <citation type="submission" date="2019-02" db="EMBL/GenBank/DDBJ databases">
        <authorList>
            <consortium name="Pathogen Informatics"/>
        </authorList>
    </citation>
    <scope>NUCLEOTIDE SEQUENCE [LARGE SCALE GENOMIC DNA]</scope>
    <source>
        <strain evidence="8 10">078GUE027</strain>
        <strain evidence="11">clo34</strain>
        <strain evidence="7">Clo34</strain>
        <strain evidence="6 9">VRECD0157</strain>
    </source>
</reference>
<dbReference type="GeneID" id="66354499"/>
<evidence type="ECO:0000313" key="5">
    <source>
        <dbReference type="EMBL" id="HBH2618544.1"/>
    </source>
</evidence>
<evidence type="ECO:0000313" key="1">
    <source>
        <dbReference type="EMBL" id="CDS86041.1"/>
    </source>
</evidence>
<evidence type="ECO:0000313" key="3">
    <source>
        <dbReference type="EMBL" id="CDT15953.1"/>
    </source>
</evidence>
<dbReference type="EMBL" id="DAEPXK010000032">
    <property type="protein sequence ID" value="HBH1543215.1"/>
    <property type="molecule type" value="Genomic_DNA"/>
</dbReference>
<reference evidence="4" key="2">
    <citation type="journal article" date="2018" name="Genome Biol.">
        <title>SKESA: strategic k-mer extension for scrupulous assemblies.</title>
        <authorList>
            <person name="Souvorov A."/>
            <person name="Agarwala R."/>
            <person name="Lipman D.J."/>
        </authorList>
    </citation>
    <scope>NUCLEOTIDE SEQUENCE</scope>
    <source>
        <strain evidence="5">Clostridioides</strain>
        <strain evidence="4">HN1000</strain>
    </source>
</reference>
<dbReference type="RefSeq" id="WP_003424461.1">
    <property type="nucleotide sequence ID" value="NZ_AP025558.1"/>
</dbReference>
<dbReference type="AlphaFoldDB" id="A0A069AD62"/>
<evidence type="ECO:0000313" key="7">
    <source>
        <dbReference type="EMBL" id="VFD29595.1"/>
    </source>
</evidence>
<dbReference type="EMBL" id="LK932402">
    <property type="protein sequence ID" value="CDS87339.1"/>
    <property type="molecule type" value="Genomic_DNA"/>
</dbReference>
<dbReference type="Proteomes" id="UP000189137">
    <property type="component" value="Unassembled WGS sequence"/>
</dbReference>
<evidence type="ECO:0000313" key="8">
    <source>
        <dbReference type="EMBL" id="VFD54737.1"/>
    </source>
</evidence>
<dbReference type="Proteomes" id="UP000879542">
    <property type="component" value="Unassembled WGS sequence"/>
</dbReference>
<reference evidence="1" key="1">
    <citation type="submission" date="2014-07" db="EMBL/GenBank/DDBJ databases">
        <authorList>
            <person name="Monot Marc"/>
        </authorList>
    </citation>
    <scope>NUCLEOTIDE SEQUENCE</scope>
    <source>
        <strain evidence="3">7032989</strain>
        <strain evidence="2">7032994</strain>
    </source>
</reference>
<protein>
    <submittedName>
        <fullName evidence="1">Uncharacterized protein</fullName>
    </submittedName>
</protein>
<evidence type="ECO:0000313" key="10">
    <source>
        <dbReference type="Proteomes" id="UP000346772"/>
    </source>
</evidence>
<name>A0A069AD62_CLODI</name>
<evidence type="ECO:0000313" key="6">
    <source>
        <dbReference type="EMBL" id="SJR92686.1"/>
    </source>
</evidence>
<organism evidence="1">
    <name type="scientific">Clostridioides difficile</name>
    <name type="common">Peptoclostridium difficile</name>
    <dbReference type="NCBI Taxonomy" id="1496"/>
    <lineage>
        <taxon>Bacteria</taxon>
        <taxon>Bacillati</taxon>
        <taxon>Bacillota</taxon>
        <taxon>Clostridia</taxon>
        <taxon>Peptostreptococcales</taxon>
        <taxon>Peptostreptococcaceae</taxon>
        <taxon>Clostridioides</taxon>
    </lineage>
</organism>
<proteinExistence type="predicted"/>
<dbReference type="PATRIC" id="fig|1496.842.peg.1603"/>
<dbReference type="EMBL" id="CAADAT010000012">
    <property type="protein sequence ID" value="VFD54737.1"/>
    <property type="molecule type" value="Genomic_DNA"/>
</dbReference>
<evidence type="ECO:0000313" key="4">
    <source>
        <dbReference type="EMBL" id="HBH1543215.1"/>
    </source>
</evidence>
<dbReference type="Proteomes" id="UP000346772">
    <property type="component" value="Unassembled WGS sequence"/>
</dbReference>
<evidence type="ECO:0000313" key="9">
    <source>
        <dbReference type="Proteomes" id="UP000189137"/>
    </source>
</evidence>
<evidence type="ECO:0000313" key="11">
    <source>
        <dbReference type="Proteomes" id="UP000411588"/>
    </source>
</evidence>
<dbReference type="EMBL" id="LK932505">
    <property type="protein sequence ID" value="CDS86041.1"/>
    <property type="molecule type" value="Genomic_DNA"/>
</dbReference>
<reference evidence="4" key="4">
    <citation type="submission" date="2021-06" db="EMBL/GenBank/DDBJ databases">
        <authorList>
            <consortium name="NCBI Pathogen Detection Project"/>
        </authorList>
    </citation>
    <scope>NUCLEOTIDE SEQUENCE</scope>
    <source>
        <strain evidence="5">Clostridioides</strain>
        <strain evidence="4">HN1000</strain>
    </source>
</reference>
<dbReference type="EMBL" id="CAADAN010000001">
    <property type="protein sequence ID" value="VFD29595.1"/>
    <property type="molecule type" value="Genomic_DNA"/>
</dbReference>
<dbReference type="EMBL" id="FUPS01000002">
    <property type="protein sequence ID" value="SJR92686.1"/>
    <property type="molecule type" value="Genomic_DNA"/>
</dbReference>
<evidence type="ECO:0000313" key="2">
    <source>
        <dbReference type="EMBL" id="CDS87339.1"/>
    </source>
</evidence>